<dbReference type="Pfam" id="PF22893">
    <property type="entry name" value="ULD_2"/>
    <property type="match status" value="1"/>
</dbReference>
<dbReference type="PROSITE" id="PS00012">
    <property type="entry name" value="PHOSPHOPANTETHEINE"/>
    <property type="match status" value="1"/>
</dbReference>
<sequence length="549" mass="60993">MSFGVSVGDFIAAGILVKNIVSALQASSTSEHQELLLELNGLQRALNEIEHLNADPQQETEVNAVKVAALTCQYRLDDFAGKLKKYESLSHPIKASAAQKAKLWRRKLQWGFSMEAEVQSLRAYLIAHVGYLNMRLTTLNLTSSWHVSKEVAQQQNTLNRLVVDSQEAALNVSSELAAQRNLIQENGSWAQRLTNLLSCCLLPQVAMIVDLVGKILTMDKQIIDILMRQESTITVPDLHHTWFQQPVRFEDALGRILPVPSEYNLGKINAIILDQFKVGPGQDKVSCGEYELFNSLDARQPLSDSELGMLIPGMSITMAFVIGVYEQQPVKKCPRPGCQTREFSTLATGGRRCGTCSVWFDISRTKLPRPFRFPATEDVFKQIRAERKWYKNVRLFPSELPRLPLQGNNSGHFAKCVNPDSALAVQTNNDSVLKGRVTHPSPYRRLESLPSFPRTGVSQETAVRAIGAIAEICGVTIDELRNICDSDPDFIDSLGLDSLLSIEVIDTITKLGVEVPRSATGSFLVQEIFESFLEFFIVECVGVVDQVGS</sequence>
<comment type="caution">
    <text evidence="2">The sequence shown here is derived from an EMBL/GenBank/DDBJ whole genome shotgun (WGS) entry which is preliminary data.</text>
</comment>
<evidence type="ECO:0000313" key="3">
    <source>
        <dbReference type="Proteomes" id="UP000664534"/>
    </source>
</evidence>
<dbReference type="Proteomes" id="UP000664534">
    <property type="component" value="Unassembled WGS sequence"/>
</dbReference>
<name>A0A8H3G426_9LECA</name>
<dbReference type="EMBL" id="CAJPDT010000075">
    <property type="protein sequence ID" value="CAF9934217.1"/>
    <property type="molecule type" value="Genomic_DNA"/>
</dbReference>
<protein>
    <recommendedName>
        <fullName evidence="1">Ubiquitin-like domain-containing protein</fullName>
    </recommendedName>
</protein>
<keyword evidence="3" id="KW-1185">Reference proteome</keyword>
<gene>
    <name evidence="2" type="ORF">IMSHALPRED_009630</name>
</gene>
<feature type="domain" description="Ubiquitin-like" evidence="1">
    <location>
        <begin position="244"/>
        <end position="321"/>
    </location>
</feature>
<proteinExistence type="predicted"/>
<accession>A0A8H3G426</accession>
<dbReference type="PANTHER" id="PTHR38886">
    <property type="entry name" value="SESA DOMAIN-CONTAINING PROTEIN"/>
    <property type="match status" value="1"/>
</dbReference>
<reference evidence="2" key="1">
    <citation type="submission" date="2021-03" db="EMBL/GenBank/DDBJ databases">
        <authorList>
            <person name="Tagirdzhanova G."/>
        </authorList>
    </citation>
    <scope>NUCLEOTIDE SEQUENCE</scope>
</reference>
<evidence type="ECO:0000259" key="1">
    <source>
        <dbReference type="Pfam" id="PF22893"/>
    </source>
</evidence>
<dbReference type="OrthoDB" id="3045089at2759"/>
<dbReference type="PANTHER" id="PTHR38886:SF1">
    <property type="entry name" value="NACHT-NTPASE AND P-LOOP NTPASES N-TERMINAL DOMAIN-CONTAINING PROTEIN"/>
    <property type="match status" value="1"/>
</dbReference>
<dbReference type="InterPro" id="IPR006162">
    <property type="entry name" value="Ppantetheine_attach_site"/>
</dbReference>
<dbReference type="InterPro" id="IPR054464">
    <property type="entry name" value="ULD_fung"/>
</dbReference>
<dbReference type="AlphaFoldDB" id="A0A8H3G426"/>
<evidence type="ECO:0000313" key="2">
    <source>
        <dbReference type="EMBL" id="CAF9934217.1"/>
    </source>
</evidence>
<organism evidence="2 3">
    <name type="scientific">Imshaugia aleurites</name>
    <dbReference type="NCBI Taxonomy" id="172621"/>
    <lineage>
        <taxon>Eukaryota</taxon>
        <taxon>Fungi</taxon>
        <taxon>Dikarya</taxon>
        <taxon>Ascomycota</taxon>
        <taxon>Pezizomycotina</taxon>
        <taxon>Lecanoromycetes</taxon>
        <taxon>OSLEUM clade</taxon>
        <taxon>Lecanoromycetidae</taxon>
        <taxon>Lecanorales</taxon>
        <taxon>Lecanorineae</taxon>
        <taxon>Parmeliaceae</taxon>
        <taxon>Imshaugia</taxon>
    </lineage>
</organism>